<comment type="catalytic activity">
    <reaction evidence="10">
        <text>a ubiquinone + NADH + 5 H(+)(in) = a ubiquinol + NAD(+) + 4 H(+)(out)</text>
        <dbReference type="Rhea" id="RHEA:29091"/>
        <dbReference type="Rhea" id="RHEA-COMP:9565"/>
        <dbReference type="Rhea" id="RHEA-COMP:9566"/>
        <dbReference type="ChEBI" id="CHEBI:15378"/>
        <dbReference type="ChEBI" id="CHEBI:16389"/>
        <dbReference type="ChEBI" id="CHEBI:17976"/>
        <dbReference type="ChEBI" id="CHEBI:57540"/>
        <dbReference type="ChEBI" id="CHEBI:57945"/>
        <dbReference type="EC" id="7.1.1.2"/>
    </reaction>
</comment>
<evidence type="ECO:0000256" key="5">
    <source>
        <dbReference type="ARBA" id="ARBA00022967"/>
    </source>
</evidence>
<evidence type="ECO:0000256" key="4">
    <source>
        <dbReference type="ARBA" id="ARBA00022692"/>
    </source>
</evidence>
<evidence type="ECO:0000256" key="2">
    <source>
        <dbReference type="ARBA" id="ARBA00010519"/>
    </source>
</evidence>
<evidence type="ECO:0000256" key="1">
    <source>
        <dbReference type="ARBA" id="ARBA00004141"/>
    </source>
</evidence>
<evidence type="ECO:0000256" key="7">
    <source>
        <dbReference type="ARBA" id="ARBA00023027"/>
    </source>
</evidence>
<comment type="similarity">
    <text evidence="2">Belongs to the complex I subunit 4L family.</text>
</comment>
<evidence type="ECO:0000256" key="3">
    <source>
        <dbReference type="ARBA" id="ARBA00016612"/>
    </source>
</evidence>
<geneLocation type="mitochondrion" evidence="12"/>
<evidence type="ECO:0000256" key="8">
    <source>
        <dbReference type="ARBA" id="ARBA00023136"/>
    </source>
</evidence>
<protein>
    <recommendedName>
        <fullName evidence="3">NADH-ubiquinone oxidoreductase chain 4L</fullName>
    </recommendedName>
    <alternativeName>
        <fullName evidence="9">NADH dehydrogenase subunit 4L</fullName>
    </alternativeName>
</protein>
<evidence type="ECO:0000256" key="9">
    <source>
        <dbReference type="ARBA" id="ARBA00031586"/>
    </source>
</evidence>
<keyword evidence="12" id="KW-0496">Mitochondrion</keyword>
<comment type="subcellular location">
    <subcellularLocation>
        <location evidence="1">Membrane</location>
        <topology evidence="1">Multi-pass membrane protein</topology>
    </subcellularLocation>
</comment>
<dbReference type="Gene3D" id="1.10.287.3510">
    <property type="match status" value="1"/>
</dbReference>
<dbReference type="GO" id="GO:0016020">
    <property type="term" value="C:membrane"/>
    <property type="evidence" value="ECO:0007669"/>
    <property type="project" value="UniProtKB-SubCell"/>
</dbReference>
<dbReference type="Pfam" id="PF00420">
    <property type="entry name" value="Oxidored_q2"/>
    <property type="match status" value="1"/>
</dbReference>
<keyword evidence="8 11" id="KW-0472">Membrane</keyword>
<accession>A0A0U1WEG9</accession>
<evidence type="ECO:0000313" key="12">
    <source>
        <dbReference type="EMBL" id="AHX97807.1"/>
    </source>
</evidence>
<name>A0A0U1WEG9_9HYME</name>
<dbReference type="AlphaFoldDB" id="A0A0U1WEG9"/>
<dbReference type="GO" id="GO:0008137">
    <property type="term" value="F:NADH dehydrogenase (ubiquinone) activity"/>
    <property type="evidence" value="ECO:0007669"/>
    <property type="project" value="UniProtKB-EC"/>
</dbReference>
<evidence type="ECO:0000256" key="10">
    <source>
        <dbReference type="ARBA" id="ARBA00049551"/>
    </source>
</evidence>
<keyword evidence="7" id="KW-0520">NAD</keyword>
<feature type="transmembrane region" description="Helical" evidence="11">
    <location>
        <begin position="61"/>
        <end position="82"/>
    </location>
</feature>
<feature type="transmembrane region" description="Helical" evidence="11">
    <location>
        <begin position="37"/>
        <end position="55"/>
    </location>
</feature>
<proteinExistence type="inferred from homology"/>
<sequence length="97" mass="11668">MQLNYLMNLSILFFLISCFMFSLMFKHMLMTLINIEFMILSLSYFMYMMLNWLNLNLYFMAFFWTICVCESIIGLSILVFMIRKLGNDFMNSTSLIK</sequence>
<feature type="transmembrane region" description="Helical" evidence="11">
    <location>
        <begin position="6"/>
        <end position="25"/>
    </location>
</feature>
<organism evidence="12">
    <name type="scientific">Mirax sp. QL-2014</name>
    <dbReference type="NCBI Taxonomy" id="1491721"/>
    <lineage>
        <taxon>Eukaryota</taxon>
        <taxon>Metazoa</taxon>
        <taxon>Ecdysozoa</taxon>
        <taxon>Arthropoda</taxon>
        <taxon>Hexapoda</taxon>
        <taxon>Insecta</taxon>
        <taxon>Pterygota</taxon>
        <taxon>Neoptera</taxon>
        <taxon>Endopterygota</taxon>
        <taxon>Hymenoptera</taxon>
        <taxon>Apocrita</taxon>
        <taxon>Ichneumonoidea</taxon>
        <taxon>Braconidae</taxon>
        <taxon>Miracinae</taxon>
        <taxon>Mirax</taxon>
    </lineage>
</organism>
<evidence type="ECO:0000256" key="6">
    <source>
        <dbReference type="ARBA" id="ARBA00022989"/>
    </source>
</evidence>
<dbReference type="EMBL" id="KJ412471">
    <property type="protein sequence ID" value="AHX97807.1"/>
    <property type="molecule type" value="Genomic_DNA"/>
</dbReference>
<dbReference type="InterPro" id="IPR039428">
    <property type="entry name" value="NUOK/Mnh_C1-like"/>
</dbReference>
<reference evidence="12" key="1">
    <citation type="submission" date="2014-02" db="EMBL/GenBank/DDBJ databases">
        <title>The comparative mitochondrial genomes from Braconidae subfamilies and the phylogeny of the Hymenoptera.</title>
        <authorList>
            <person name="Li Q."/>
            <person name="Wei S.J."/>
            <person name="Chen X.X."/>
        </authorList>
    </citation>
    <scope>NUCLEOTIDE SEQUENCE</scope>
</reference>
<gene>
    <name evidence="12" type="primary">ND4L</name>
</gene>
<evidence type="ECO:0000256" key="11">
    <source>
        <dbReference type="SAM" id="Phobius"/>
    </source>
</evidence>
<keyword evidence="5" id="KW-1278">Translocase</keyword>
<keyword evidence="4 11" id="KW-0812">Transmembrane</keyword>
<keyword evidence="6 11" id="KW-1133">Transmembrane helix</keyword>